<evidence type="ECO:0000313" key="1">
    <source>
        <dbReference type="EMBL" id="TEB35809.1"/>
    </source>
</evidence>
<dbReference type="Proteomes" id="UP000298030">
    <property type="component" value="Unassembled WGS sequence"/>
</dbReference>
<dbReference type="AlphaFoldDB" id="A0A4Y7TQI9"/>
<comment type="caution">
    <text evidence="1">The sequence shown here is derived from an EMBL/GenBank/DDBJ whole genome shotgun (WGS) entry which is preliminary data.</text>
</comment>
<reference evidence="1 2" key="1">
    <citation type="journal article" date="2019" name="Nat. Ecol. Evol.">
        <title>Megaphylogeny resolves global patterns of mushroom evolution.</title>
        <authorList>
            <person name="Varga T."/>
            <person name="Krizsan K."/>
            <person name="Foldi C."/>
            <person name="Dima B."/>
            <person name="Sanchez-Garcia M."/>
            <person name="Sanchez-Ramirez S."/>
            <person name="Szollosi G.J."/>
            <person name="Szarkandi J.G."/>
            <person name="Papp V."/>
            <person name="Albert L."/>
            <person name="Andreopoulos W."/>
            <person name="Angelini C."/>
            <person name="Antonin V."/>
            <person name="Barry K.W."/>
            <person name="Bougher N.L."/>
            <person name="Buchanan P."/>
            <person name="Buyck B."/>
            <person name="Bense V."/>
            <person name="Catcheside P."/>
            <person name="Chovatia M."/>
            <person name="Cooper J."/>
            <person name="Damon W."/>
            <person name="Desjardin D."/>
            <person name="Finy P."/>
            <person name="Geml J."/>
            <person name="Haridas S."/>
            <person name="Hughes K."/>
            <person name="Justo A."/>
            <person name="Karasinski D."/>
            <person name="Kautmanova I."/>
            <person name="Kiss B."/>
            <person name="Kocsube S."/>
            <person name="Kotiranta H."/>
            <person name="LaButti K.M."/>
            <person name="Lechner B.E."/>
            <person name="Liimatainen K."/>
            <person name="Lipzen A."/>
            <person name="Lukacs Z."/>
            <person name="Mihaltcheva S."/>
            <person name="Morgado L.N."/>
            <person name="Niskanen T."/>
            <person name="Noordeloos M.E."/>
            <person name="Ohm R.A."/>
            <person name="Ortiz-Santana B."/>
            <person name="Ovrebo C."/>
            <person name="Racz N."/>
            <person name="Riley R."/>
            <person name="Savchenko A."/>
            <person name="Shiryaev A."/>
            <person name="Soop K."/>
            <person name="Spirin V."/>
            <person name="Szebenyi C."/>
            <person name="Tomsovsky M."/>
            <person name="Tulloss R.E."/>
            <person name="Uehling J."/>
            <person name="Grigoriev I.V."/>
            <person name="Vagvolgyi C."/>
            <person name="Papp T."/>
            <person name="Martin F.M."/>
            <person name="Miettinen O."/>
            <person name="Hibbett D.S."/>
            <person name="Nagy L.G."/>
        </authorList>
    </citation>
    <scope>NUCLEOTIDE SEQUENCE [LARGE SCALE GENOMIC DNA]</scope>
    <source>
        <strain evidence="1 2">FP101781</strain>
    </source>
</reference>
<sequence length="54" mass="6250">MAQSGTHPEPPQDPELPGFDQYCAVWTLDSFSRQRFEALTFTEALELRLPRLQQ</sequence>
<name>A0A4Y7TQI9_COPMI</name>
<dbReference type="EMBL" id="QPFP01000007">
    <property type="protein sequence ID" value="TEB35809.1"/>
    <property type="molecule type" value="Genomic_DNA"/>
</dbReference>
<protein>
    <submittedName>
        <fullName evidence="1">Uncharacterized protein</fullName>
    </submittedName>
</protein>
<keyword evidence="2" id="KW-1185">Reference proteome</keyword>
<organism evidence="1 2">
    <name type="scientific">Coprinellus micaceus</name>
    <name type="common">Glistening ink-cap mushroom</name>
    <name type="synonym">Coprinus micaceus</name>
    <dbReference type="NCBI Taxonomy" id="71717"/>
    <lineage>
        <taxon>Eukaryota</taxon>
        <taxon>Fungi</taxon>
        <taxon>Dikarya</taxon>
        <taxon>Basidiomycota</taxon>
        <taxon>Agaricomycotina</taxon>
        <taxon>Agaricomycetes</taxon>
        <taxon>Agaricomycetidae</taxon>
        <taxon>Agaricales</taxon>
        <taxon>Agaricineae</taxon>
        <taxon>Psathyrellaceae</taxon>
        <taxon>Coprinellus</taxon>
    </lineage>
</organism>
<evidence type="ECO:0000313" key="2">
    <source>
        <dbReference type="Proteomes" id="UP000298030"/>
    </source>
</evidence>
<accession>A0A4Y7TQI9</accession>
<gene>
    <name evidence="1" type="ORF">FA13DRAFT_1728663</name>
</gene>
<proteinExistence type="predicted"/>